<evidence type="ECO:0000256" key="2">
    <source>
        <dbReference type="ARBA" id="ARBA00023002"/>
    </source>
</evidence>
<protein>
    <submittedName>
        <fullName evidence="5">Dioxygenase-like protein</fullName>
    </submittedName>
</protein>
<sequence length="312" mass="34739">MGENISIVQTFDWRDLASSAEFARWTEAKLRAAEELVSLAPMALGNLAAPQKEQLDALLRRLMLHNFAYFRAPDSARSVDAVSHDLIEFATAFGLRRMEDHRSAGADGVVALRTSAAETQRGYIPYTPKPLNWHTDGYYNGPGARVNAFVLHCVRPAAAGGENCIIDPEIAYLRLRQENPEFIRALMHPEAMTIPENREANGMLRPASVGPVFYPDPVTGRLQMRYTARTRSIAWRDDPLTLKAADWLRSWLAAGDPCMMTVLLAPGDGILNNNVLHNRTAFEDGPDPSQSRLILRVRFHNRVAEARHGAAQ</sequence>
<reference evidence="5" key="1">
    <citation type="journal article" date="2012" name="ISME J.">
        <title>Roseobacter clade bacteria are abundant in coastal sediments and encode a novel combination of sulfur oxidation genes.</title>
        <authorList>
            <person name="Lenk S."/>
            <person name="Moraru C."/>
            <person name="Hahnke S."/>
            <person name="Arnds J."/>
            <person name="Richter M."/>
            <person name="Kube M."/>
            <person name="Reinhardt R."/>
            <person name="Brinkhoff T."/>
            <person name="Harder J."/>
            <person name="Amann R."/>
            <person name="Mussmann M."/>
        </authorList>
    </citation>
    <scope>NUCLEOTIDE SEQUENCE</scope>
</reference>
<dbReference type="EMBL" id="JQ256780">
    <property type="protein sequence ID" value="AFI78391.1"/>
    <property type="molecule type" value="Genomic_DNA"/>
</dbReference>
<dbReference type="InterPro" id="IPR042098">
    <property type="entry name" value="TauD-like_sf"/>
</dbReference>
<dbReference type="GO" id="GO:0017000">
    <property type="term" value="P:antibiotic biosynthetic process"/>
    <property type="evidence" value="ECO:0007669"/>
    <property type="project" value="UniProtKB-KW"/>
</dbReference>
<evidence type="ECO:0000256" key="3">
    <source>
        <dbReference type="ARBA" id="ARBA00023194"/>
    </source>
</evidence>
<dbReference type="PANTHER" id="PTHR10696">
    <property type="entry name" value="GAMMA-BUTYROBETAINE HYDROXYLASE-RELATED"/>
    <property type="match status" value="1"/>
</dbReference>
<dbReference type="Pfam" id="PF02668">
    <property type="entry name" value="TauD"/>
    <property type="match status" value="1"/>
</dbReference>
<proteinExistence type="predicted"/>
<dbReference type="GO" id="GO:0051213">
    <property type="term" value="F:dioxygenase activity"/>
    <property type="evidence" value="ECO:0007669"/>
    <property type="project" value="UniProtKB-KW"/>
</dbReference>
<dbReference type="InterPro" id="IPR003819">
    <property type="entry name" value="TauD/TfdA-like"/>
</dbReference>
<gene>
    <name evidence="5" type="primary">dsrU</name>
    <name evidence="5" type="ORF">ws101A12_0023</name>
</gene>
<accession>I1X4G6</accession>
<keyword evidence="3" id="KW-0045">Antibiotic biosynthesis</keyword>
<keyword evidence="2" id="KW-0560">Oxidoreductase</keyword>
<feature type="domain" description="TauD/TfdA-like" evidence="4">
    <location>
        <begin position="48"/>
        <end position="297"/>
    </location>
</feature>
<dbReference type="SUPFAM" id="SSF51197">
    <property type="entry name" value="Clavaminate synthase-like"/>
    <property type="match status" value="1"/>
</dbReference>
<comment type="cofactor">
    <cofactor evidence="1">
        <name>Fe(2+)</name>
        <dbReference type="ChEBI" id="CHEBI:29033"/>
    </cofactor>
</comment>
<name>I1X4G6_9BACT</name>
<dbReference type="AlphaFoldDB" id="I1X4G6"/>
<keyword evidence="5" id="KW-0223">Dioxygenase</keyword>
<evidence type="ECO:0000259" key="4">
    <source>
        <dbReference type="Pfam" id="PF02668"/>
    </source>
</evidence>
<dbReference type="Gene3D" id="3.60.130.10">
    <property type="entry name" value="Clavaminate synthase-like"/>
    <property type="match status" value="1"/>
</dbReference>
<dbReference type="PANTHER" id="PTHR10696:SF56">
    <property type="entry name" value="TAUD_TFDA-LIKE DOMAIN-CONTAINING PROTEIN"/>
    <property type="match status" value="1"/>
</dbReference>
<dbReference type="InterPro" id="IPR050411">
    <property type="entry name" value="AlphaKG_dependent_hydroxylases"/>
</dbReference>
<evidence type="ECO:0000313" key="5">
    <source>
        <dbReference type="EMBL" id="AFI78391.1"/>
    </source>
</evidence>
<organism evidence="5">
    <name type="scientific">uncultured bacterium ws101A12</name>
    <dbReference type="NCBI Taxonomy" id="1131826"/>
    <lineage>
        <taxon>Bacteria</taxon>
        <taxon>environmental samples</taxon>
    </lineage>
</organism>
<evidence type="ECO:0000256" key="1">
    <source>
        <dbReference type="ARBA" id="ARBA00001954"/>
    </source>
</evidence>